<dbReference type="AlphaFoldDB" id="A0A7R9E0I3"/>
<keyword evidence="1" id="KW-0472">Membrane</keyword>
<keyword evidence="1" id="KW-0812">Transmembrane</keyword>
<proteinExistence type="predicted"/>
<reference evidence="2" key="1">
    <citation type="submission" date="2020-11" db="EMBL/GenBank/DDBJ databases">
        <authorList>
            <person name="Tran Van P."/>
        </authorList>
    </citation>
    <scope>NUCLEOTIDE SEQUENCE</scope>
</reference>
<evidence type="ECO:0000313" key="2">
    <source>
        <dbReference type="EMBL" id="CAD7424029.1"/>
    </source>
</evidence>
<feature type="transmembrane region" description="Helical" evidence="1">
    <location>
        <begin position="226"/>
        <end position="249"/>
    </location>
</feature>
<keyword evidence="1" id="KW-1133">Transmembrane helix</keyword>
<name>A0A7R9E0I3_9NEOP</name>
<gene>
    <name evidence="2" type="ORF">TMSB3V08_LOCUS997</name>
</gene>
<accession>A0A7R9E0I3</accession>
<sequence>MKPEEKVQRNNDTCDLCNQYRRQLQGTLTEEKKVIKPEEESHKTFFYEMTTSTLCAPMPPTTTVDNEICKTPSTTKRTRLSDSQLRNNVILSVYNSLRKHNRMSELSDQLFGRRSTMPISFVYTSAFDHVATEAADTEPSTSCAIYESKMVGSIKLNFRRIPNQNIVYASNDSDIDFSREDNDSYRPSRSNSSSSSIRFSRRLPVYRFTLSEPIVDSRNMFVDLDICLVVLLHMCFFSLINSFITVLAIDNNNSRSKVFTSIVISNNSFRHFTRKQQTVIVTTVKGLTLRRRTLTTDEVVLVFIFRHIVGHDDRRRHSANISLSNLCLRCEKACQPTFRSLIEHISRRVCNKPTNVSAPSIDIGLDRSSITPEIIAAAKTSILGRSKYIRIYMEGDWKTILEKPHFSTPDRDSNLIFPIIGSLVYCESSALDHAATEAARKDMEAKGADWRCVAERKVQKDRQEWKRMCQRTCRGYRIHVNYRCTQHAILLTSCAQYGTCNGTQRYHIRGQQTSEALPLAEQSQGRSLHDITPFMHSHSRQRLLVGLTVAPLLTSLPSKLQPEILMRMGAPVRGTLGTCLNPGLPQPHQQQILGVKKNV</sequence>
<organism evidence="2">
    <name type="scientific">Timema monikensis</name>
    <dbReference type="NCBI Taxonomy" id="170555"/>
    <lineage>
        <taxon>Eukaryota</taxon>
        <taxon>Metazoa</taxon>
        <taxon>Ecdysozoa</taxon>
        <taxon>Arthropoda</taxon>
        <taxon>Hexapoda</taxon>
        <taxon>Insecta</taxon>
        <taxon>Pterygota</taxon>
        <taxon>Neoptera</taxon>
        <taxon>Polyneoptera</taxon>
        <taxon>Phasmatodea</taxon>
        <taxon>Timematodea</taxon>
        <taxon>Timematoidea</taxon>
        <taxon>Timematidae</taxon>
        <taxon>Timema</taxon>
    </lineage>
</organism>
<evidence type="ECO:0000256" key="1">
    <source>
        <dbReference type="SAM" id="Phobius"/>
    </source>
</evidence>
<protein>
    <submittedName>
        <fullName evidence="2">Uncharacterized protein</fullName>
    </submittedName>
</protein>
<dbReference type="EMBL" id="OB792744">
    <property type="protein sequence ID" value="CAD7424029.1"/>
    <property type="molecule type" value="Genomic_DNA"/>
</dbReference>